<evidence type="ECO:0000256" key="1">
    <source>
        <dbReference type="ARBA" id="ARBA00004651"/>
    </source>
</evidence>
<keyword evidence="8" id="KW-0249">Electron transport</keyword>
<keyword evidence="7" id="KW-0479">Metal-binding</keyword>
<organism evidence="14 15">
    <name type="scientific">Xanthobacter autotrophicus</name>
    <dbReference type="NCBI Taxonomy" id="280"/>
    <lineage>
        <taxon>Bacteria</taxon>
        <taxon>Pseudomonadati</taxon>
        <taxon>Pseudomonadota</taxon>
        <taxon>Alphaproteobacteria</taxon>
        <taxon>Hyphomicrobiales</taxon>
        <taxon>Xanthobacteraceae</taxon>
        <taxon>Xanthobacter</taxon>
    </lineage>
</organism>
<dbReference type="EMBL" id="VAUP01000015">
    <property type="protein sequence ID" value="TLX43732.1"/>
    <property type="molecule type" value="Genomic_DNA"/>
</dbReference>
<dbReference type="Proteomes" id="UP000305131">
    <property type="component" value="Unassembled WGS sequence"/>
</dbReference>
<dbReference type="OrthoDB" id="9781740at2"/>
<keyword evidence="3" id="KW-0813">Transport</keyword>
<gene>
    <name evidence="14" type="ORF">FBQ73_06400</name>
</gene>
<keyword evidence="4" id="KW-1003">Cell membrane</keyword>
<dbReference type="Pfam" id="PF01292">
    <property type="entry name" value="Ni_hydr_CYTB"/>
    <property type="match status" value="1"/>
</dbReference>
<dbReference type="GeneID" id="95773091"/>
<evidence type="ECO:0000313" key="14">
    <source>
        <dbReference type="EMBL" id="TLX43732.1"/>
    </source>
</evidence>
<evidence type="ECO:0000256" key="3">
    <source>
        <dbReference type="ARBA" id="ARBA00022448"/>
    </source>
</evidence>
<evidence type="ECO:0000256" key="2">
    <source>
        <dbReference type="ARBA" id="ARBA00008622"/>
    </source>
</evidence>
<evidence type="ECO:0000256" key="7">
    <source>
        <dbReference type="ARBA" id="ARBA00022723"/>
    </source>
</evidence>
<dbReference type="PANTHER" id="PTHR30485">
    <property type="entry name" value="NI/FE-HYDROGENASE 1 B-TYPE CYTOCHROME SUBUNIT"/>
    <property type="match status" value="1"/>
</dbReference>
<dbReference type="InterPro" id="IPR016174">
    <property type="entry name" value="Di-haem_cyt_TM"/>
</dbReference>
<dbReference type="GO" id="GO:0022904">
    <property type="term" value="P:respiratory electron transport chain"/>
    <property type="evidence" value="ECO:0007669"/>
    <property type="project" value="InterPro"/>
</dbReference>
<comment type="similarity">
    <text evidence="2">Belongs to the HupC/HyaC/HydC family.</text>
</comment>
<accession>A0A6C1KHG5</accession>
<feature type="transmembrane region" description="Helical" evidence="12">
    <location>
        <begin position="65"/>
        <end position="86"/>
    </location>
</feature>
<keyword evidence="11 12" id="KW-0472">Membrane</keyword>
<dbReference type="InterPro" id="IPR051542">
    <property type="entry name" value="Hydrogenase_cytochrome"/>
</dbReference>
<dbReference type="GO" id="GO:0020037">
    <property type="term" value="F:heme binding"/>
    <property type="evidence" value="ECO:0007669"/>
    <property type="project" value="TreeGrafter"/>
</dbReference>
<proteinExistence type="inferred from homology"/>
<dbReference type="PRINTS" id="PR00161">
    <property type="entry name" value="NIHGNASECYTB"/>
</dbReference>
<dbReference type="Gene3D" id="1.20.950.20">
    <property type="entry name" value="Transmembrane di-heme cytochromes, Chain C"/>
    <property type="match status" value="1"/>
</dbReference>
<evidence type="ECO:0000256" key="9">
    <source>
        <dbReference type="ARBA" id="ARBA00022989"/>
    </source>
</evidence>
<evidence type="ECO:0000313" key="15">
    <source>
        <dbReference type="Proteomes" id="UP000305131"/>
    </source>
</evidence>
<dbReference type="PANTHER" id="PTHR30485:SF1">
    <property type="entry name" value="CYTOCHROME YDHU-RELATED"/>
    <property type="match status" value="1"/>
</dbReference>
<evidence type="ECO:0000256" key="10">
    <source>
        <dbReference type="ARBA" id="ARBA00023004"/>
    </source>
</evidence>
<feature type="transmembrane region" description="Helical" evidence="12">
    <location>
        <begin position="168"/>
        <end position="191"/>
    </location>
</feature>
<evidence type="ECO:0000256" key="12">
    <source>
        <dbReference type="SAM" id="Phobius"/>
    </source>
</evidence>
<dbReference type="GO" id="GO:0005506">
    <property type="term" value="F:iron ion binding"/>
    <property type="evidence" value="ECO:0007669"/>
    <property type="project" value="InterPro"/>
</dbReference>
<feature type="domain" description="Cytochrome b561 bacterial/Ni-hydrogenase" evidence="13">
    <location>
        <begin position="12"/>
        <end position="201"/>
    </location>
</feature>
<dbReference type="InterPro" id="IPR011577">
    <property type="entry name" value="Cyt_b561_bac/Ni-Hgenase"/>
</dbReference>
<comment type="subcellular location">
    <subcellularLocation>
        <location evidence="1">Cell membrane</location>
        <topology evidence="1">Multi-pass membrane protein</topology>
    </subcellularLocation>
</comment>
<evidence type="ECO:0000259" key="13">
    <source>
        <dbReference type="Pfam" id="PF01292"/>
    </source>
</evidence>
<keyword evidence="6 12" id="KW-0812">Transmembrane</keyword>
<sequence length="222" mass="24827">MKPISSRIRRMHPLPIRIMHWTNALSMIIMIGSGWKIYNDEVIFGFLHFPQEIVLGIWAQHALQWHFFGMWILVFNGLFYLAYGVATGRFARLFFPIRPREVVAEMVAALTFRLKHADLTHYNAVQKVLYVGVIAIIIMQVVSGLAIWKPVQFSFFVSLFGGFQGARLAHFLGMAAIVGFMVVHVALALLVPRTILAMLTGGPAVPAEDPHPEGAPAPTTPH</sequence>
<name>A0A6C1KHG5_XANAU</name>
<evidence type="ECO:0000256" key="6">
    <source>
        <dbReference type="ARBA" id="ARBA00022692"/>
    </source>
</evidence>
<dbReference type="SUPFAM" id="SSF81342">
    <property type="entry name" value="Transmembrane di-heme cytochromes"/>
    <property type="match status" value="1"/>
</dbReference>
<comment type="caution">
    <text evidence="14">The sequence shown here is derived from an EMBL/GenBank/DDBJ whole genome shotgun (WGS) entry which is preliminary data.</text>
</comment>
<keyword evidence="10" id="KW-0408">Iron</keyword>
<feature type="transmembrane region" description="Helical" evidence="12">
    <location>
        <begin position="21"/>
        <end position="38"/>
    </location>
</feature>
<protein>
    <submittedName>
        <fullName evidence="14">Cytochrome b/b6 domain-containing protein</fullName>
    </submittedName>
</protein>
<dbReference type="GO" id="GO:0009055">
    <property type="term" value="F:electron transfer activity"/>
    <property type="evidence" value="ECO:0007669"/>
    <property type="project" value="InterPro"/>
</dbReference>
<evidence type="ECO:0000256" key="8">
    <source>
        <dbReference type="ARBA" id="ARBA00022982"/>
    </source>
</evidence>
<reference evidence="14 15" key="1">
    <citation type="submission" date="2019-05" db="EMBL/GenBank/DDBJ databases">
        <authorList>
            <person name="Zhou X."/>
        </authorList>
    </citation>
    <scope>NUCLEOTIDE SEQUENCE [LARGE SCALE GENOMIC DNA]</scope>
    <source>
        <strain evidence="14 15">DSM 432</strain>
    </source>
</reference>
<keyword evidence="9 12" id="KW-1133">Transmembrane helix</keyword>
<evidence type="ECO:0000256" key="11">
    <source>
        <dbReference type="ARBA" id="ARBA00023136"/>
    </source>
</evidence>
<feature type="transmembrane region" description="Helical" evidence="12">
    <location>
        <begin position="128"/>
        <end position="148"/>
    </location>
</feature>
<dbReference type="RefSeq" id="WP_138398641.1">
    <property type="nucleotide sequence ID" value="NZ_JBAFVI010000001.1"/>
</dbReference>
<evidence type="ECO:0000256" key="4">
    <source>
        <dbReference type="ARBA" id="ARBA00022475"/>
    </source>
</evidence>
<dbReference type="AlphaFoldDB" id="A0A6C1KHG5"/>
<dbReference type="GO" id="GO:0005886">
    <property type="term" value="C:plasma membrane"/>
    <property type="evidence" value="ECO:0007669"/>
    <property type="project" value="UniProtKB-SubCell"/>
</dbReference>
<evidence type="ECO:0000256" key="5">
    <source>
        <dbReference type="ARBA" id="ARBA00022617"/>
    </source>
</evidence>
<dbReference type="InterPro" id="IPR000516">
    <property type="entry name" value="Ni-dep_Hydgase_cyt-B"/>
</dbReference>
<keyword evidence="5" id="KW-0349">Heme</keyword>